<keyword evidence="3" id="KW-1185">Reference proteome</keyword>
<sequence length="91" mass="10454">MYCTERDDPEPLEMVDNFRNVQEFQERLVFISFREGFVVSAVIGCTLGVITVLAVIFWLLKKKSCKKGGEDNRGVVYKPGTYKEEEDISKI</sequence>
<evidence type="ECO:0000313" key="2">
    <source>
        <dbReference type="EMBL" id="KAJ7425193.1"/>
    </source>
</evidence>
<organism evidence="2 3">
    <name type="scientific">Willisornis vidua</name>
    <name type="common">Xingu scale-backed antbird</name>
    <dbReference type="NCBI Taxonomy" id="1566151"/>
    <lineage>
        <taxon>Eukaryota</taxon>
        <taxon>Metazoa</taxon>
        <taxon>Chordata</taxon>
        <taxon>Craniata</taxon>
        <taxon>Vertebrata</taxon>
        <taxon>Euteleostomi</taxon>
        <taxon>Archelosauria</taxon>
        <taxon>Archosauria</taxon>
        <taxon>Dinosauria</taxon>
        <taxon>Saurischia</taxon>
        <taxon>Theropoda</taxon>
        <taxon>Coelurosauria</taxon>
        <taxon>Aves</taxon>
        <taxon>Neognathae</taxon>
        <taxon>Neoaves</taxon>
        <taxon>Telluraves</taxon>
        <taxon>Australaves</taxon>
        <taxon>Passeriformes</taxon>
        <taxon>Thamnophilidae</taxon>
        <taxon>Willisornis</taxon>
    </lineage>
</organism>
<reference evidence="2" key="1">
    <citation type="submission" date="2019-10" db="EMBL/GenBank/DDBJ databases">
        <authorList>
            <person name="Soares A.E.R."/>
            <person name="Aleixo A."/>
            <person name="Schneider P."/>
            <person name="Miyaki C.Y."/>
            <person name="Schneider M.P."/>
            <person name="Mello C."/>
            <person name="Vasconcelos A.T.R."/>
        </authorList>
    </citation>
    <scope>NUCLEOTIDE SEQUENCE</scope>
    <source>
        <tissue evidence="2">Muscle</tissue>
    </source>
</reference>
<proteinExistence type="predicted"/>
<evidence type="ECO:0000313" key="3">
    <source>
        <dbReference type="Proteomes" id="UP001145742"/>
    </source>
</evidence>
<keyword evidence="1" id="KW-0812">Transmembrane</keyword>
<comment type="caution">
    <text evidence="2">The sequence shown here is derived from an EMBL/GenBank/DDBJ whole genome shotgun (WGS) entry which is preliminary data.</text>
</comment>
<evidence type="ECO:0008006" key="4">
    <source>
        <dbReference type="Google" id="ProtNLM"/>
    </source>
</evidence>
<keyword evidence="1" id="KW-1133">Transmembrane helix</keyword>
<feature type="transmembrane region" description="Helical" evidence="1">
    <location>
        <begin position="37"/>
        <end position="60"/>
    </location>
</feature>
<keyword evidence="1" id="KW-0472">Membrane</keyword>
<gene>
    <name evidence="2" type="ORF">WISP_24432</name>
</gene>
<name>A0ABQ9DSE8_9PASS</name>
<evidence type="ECO:0000256" key="1">
    <source>
        <dbReference type="SAM" id="Phobius"/>
    </source>
</evidence>
<accession>A0ABQ9DSE8</accession>
<protein>
    <recommendedName>
        <fullName evidence="4">Syndecan/Neurexin domain-containing protein</fullName>
    </recommendedName>
</protein>
<dbReference type="EMBL" id="WHWB01032550">
    <property type="protein sequence ID" value="KAJ7425193.1"/>
    <property type="molecule type" value="Genomic_DNA"/>
</dbReference>
<dbReference type="Proteomes" id="UP001145742">
    <property type="component" value="Unassembled WGS sequence"/>
</dbReference>